<evidence type="ECO:0000313" key="1">
    <source>
        <dbReference type="EMBL" id="KZP02555.1"/>
    </source>
</evidence>
<dbReference type="EMBL" id="KV418470">
    <property type="protein sequence ID" value="KZP02555.1"/>
    <property type="molecule type" value="Genomic_DNA"/>
</dbReference>
<proteinExistence type="predicted"/>
<keyword evidence="2" id="KW-1185">Reference proteome</keyword>
<reference evidence="1 2" key="1">
    <citation type="journal article" date="2016" name="Mol. Biol. Evol.">
        <title>Comparative Genomics of Early-Diverging Mushroom-Forming Fungi Provides Insights into the Origins of Lignocellulose Decay Capabilities.</title>
        <authorList>
            <person name="Nagy L.G."/>
            <person name="Riley R."/>
            <person name="Tritt A."/>
            <person name="Adam C."/>
            <person name="Daum C."/>
            <person name="Floudas D."/>
            <person name="Sun H."/>
            <person name="Yadav J.S."/>
            <person name="Pangilinan J."/>
            <person name="Larsson K.H."/>
            <person name="Matsuura K."/>
            <person name="Barry K."/>
            <person name="Labutti K."/>
            <person name="Kuo R."/>
            <person name="Ohm R.A."/>
            <person name="Bhattacharya S.S."/>
            <person name="Shirouzu T."/>
            <person name="Yoshinaga Y."/>
            <person name="Martin F.M."/>
            <person name="Grigoriev I.V."/>
            <person name="Hibbett D.S."/>
        </authorList>
    </citation>
    <scope>NUCLEOTIDE SEQUENCE [LARGE SCALE GENOMIC DNA]</scope>
    <source>
        <strain evidence="1 2">CBS 109695</strain>
    </source>
</reference>
<accession>A0A167T4J7</accession>
<sequence length="167" mass="18602">MIRSLVARWANSVICEYINAASSFLGTLVHSRAGIVQEVLQALHNDIHLLKNGTQPFLRILETRLVHGDARILVDEICCFGHAGLRPILVHGDPPTRVVDVRDDALRHEVEARQLHLQPLVLLPLLLRGGSVRWAPSAAVLDTVSPKMPNGVFRSKHTRWWLLAAVN</sequence>
<feature type="non-terminal residue" evidence="1">
    <location>
        <position position="167"/>
    </location>
</feature>
<gene>
    <name evidence="1" type="ORF">FIBSPDRAFT_609973</name>
</gene>
<protein>
    <submittedName>
        <fullName evidence="1">Uncharacterized protein</fullName>
    </submittedName>
</protein>
<evidence type="ECO:0000313" key="2">
    <source>
        <dbReference type="Proteomes" id="UP000076532"/>
    </source>
</evidence>
<dbReference type="Proteomes" id="UP000076532">
    <property type="component" value="Unassembled WGS sequence"/>
</dbReference>
<dbReference type="AlphaFoldDB" id="A0A167T4J7"/>
<organism evidence="1 2">
    <name type="scientific">Athelia psychrophila</name>
    <dbReference type="NCBI Taxonomy" id="1759441"/>
    <lineage>
        <taxon>Eukaryota</taxon>
        <taxon>Fungi</taxon>
        <taxon>Dikarya</taxon>
        <taxon>Basidiomycota</taxon>
        <taxon>Agaricomycotina</taxon>
        <taxon>Agaricomycetes</taxon>
        <taxon>Agaricomycetidae</taxon>
        <taxon>Atheliales</taxon>
        <taxon>Atheliaceae</taxon>
        <taxon>Athelia</taxon>
    </lineage>
</organism>
<name>A0A167T4J7_9AGAM</name>